<sequence>MRAAVAVSQDYDHPLDGLQVQEMPDPEPGPGSVKVHVRAASLNMHDVWTLRGVGHPAEKLPRILGCDVAGVTDDGREVVVASVIGDPSAGGGDETLDPRRTLVSENIDGALAEQIVVPERNLIDKPAALSFEEAACLPTAWGTAFRMLFTRAGVRPGDRVLVQGASGGVNSAAITLAVAAGARVYATARTPEKQEYARSLGAIPFASGGRLPERVEVVVDNVGAATWAHSLRCLKPGGLVVTCGATTGGAPDPELNRVFYQQLRVIGSTGATRGEVESLLRFMADRDIHPHIDRVIGLDEVKDGFAAMIAGEFLGKIVVTP</sequence>
<protein>
    <submittedName>
        <fullName evidence="3">NADPH:quinone reductase</fullName>
    </submittedName>
</protein>
<evidence type="ECO:0000256" key="1">
    <source>
        <dbReference type="SAM" id="MobiDB-lite"/>
    </source>
</evidence>
<dbReference type="SMART" id="SM00829">
    <property type="entry name" value="PKS_ER"/>
    <property type="match status" value="1"/>
</dbReference>
<reference evidence="3 4" key="1">
    <citation type="submission" date="2016-06" db="EMBL/GenBank/DDBJ databases">
        <authorList>
            <person name="Olsen C.W."/>
            <person name="Carey S."/>
            <person name="Hinshaw L."/>
            <person name="Karasin A.I."/>
        </authorList>
    </citation>
    <scope>NUCLEOTIDE SEQUENCE [LARGE SCALE GENOMIC DNA]</scope>
    <source>
        <strain evidence="3 4">LZ-22</strain>
    </source>
</reference>
<dbReference type="InterPro" id="IPR013154">
    <property type="entry name" value="ADH-like_N"/>
</dbReference>
<keyword evidence="4" id="KW-1185">Reference proteome</keyword>
<dbReference type="EMBL" id="FMYF01000015">
    <property type="protein sequence ID" value="SDC04126.1"/>
    <property type="molecule type" value="Genomic_DNA"/>
</dbReference>
<dbReference type="Gene3D" id="3.90.180.10">
    <property type="entry name" value="Medium-chain alcohol dehydrogenases, catalytic domain"/>
    <property type="match status" value="1"/>
</dbReference>
<evidence type="ECO:0000313" key="3">
    <source>
        <dbReference type="EMBL" id="SDC04126.1"/>
    </source>
</evidence>
<dbReference type="InterPro" id="IPR020843">
    <property type="entry name" value="ER"/>
</dbReference>
<dbReference type="Pfam" id="PF08240">
    <property type="entry name" value="ADH_N"/>
    <property type="match status" value="1"/>
</dbReference>
<dbReference type="PANTHER" id="PTHR45033:SF3">
    <property type="entry name" value="DEHYDROGENASE, PUTATIVE (AFU_ORTHOLOGUE AFUA_2G13270)-RELATED"/>
    <property type="match status" value="1"/>
</dbReference>
<feature type="region of interest" description="Disordered" evidence="1">
    <location>
        <begin position="1"/>
        <end position="31"/>
    </location>
</feature>
<dbReference type="GO" id="GO:0016491">
    <property type="term" value="F:oxidoreductase activity"/>
    <property type="evidence" value="ECO:0007669"/>
    <property type="project" value="InterPro"/>
</dbReference>
<dbReference type="AlphaFoldDB" id="A0A1G6IEF4"/>
<evidence type="ECO:0000259" key="2">
    <source>
        <dbReference type="SMART" id="SM00829"/>
    </source>
</evidence>
<dbReference type="InterPro" id="IPR011032">
    <property type="entry name" value="GroES-like_sf"/>
</dbReference>
<evidence type="ECO:0000313" key="4">
    <source>
        <dbReference type="Proteomes" id="UP000199086"/>
    </source>
</evidence>
<dbReference type="InterPro" id="IPR036291">
    <property type="entry name" value="NAD(P)-bd_dom_sf"/>
</dbReference>
<dbReference type="STRING" id="1577474.GA0111570_11549"/>
<name>A0A1G6IEF4_9ACTN</name>
<gene>
    <name evidence="3" type="ORF">GA0111570_11549</name>
</gene>
<dbReference type="InterPro" id="IPR052711">
    <property type="entry name" value="Zinc_ADH-like"/>
</dbReference>
<dbReference type="InterPro" id="IPR013149">
    <property type="entry name" value="ADH-like_C"/>
</dbReference>
<dbReference type="SUPFAM" id="SSF51735">
    <property type="entry name" value="NAD(P)-binding Rossmann-fold domains"/>
    <property type="match status" value="1"/>
</dbReference>
<dbReference type="SUPFAM" id="SSF50129">
    <property type="entry name" value="GroES-like"/>
    <property type="match status" value="1"/>
</dbReference>
<dbReference type="Gene3D" id="3.40.50.720">
    <property type="entry name" value="NAD(P)-binding Rossmann-like Domain"/>
    <property type="match status" value="1"/>
</dbReference>
<feature type="domain" description="Enoyl reductase (ER)" evidence="2">
    <location>
        <begin position="13"/>
        <end position="319"/>
    </location>
</feature>
<accession>A0A1G6IEF4</accession>
<dbReference type="PANTHER" id="PTHR45033">
    <property type="match status" value="1"/>
</dbReference>
<dbReference type="Pfam" id="PF00107">
    <property type="entry name" value="ADH_zinc_N"/>
    <property type="match status" value="1"/>
</dbReference>
<organism evidence="3 4">
    <name type="scientific">Raineyella antarctica</name>
    <dbReference type="NCBI Taxonomy" id="1577474"/>
    <lineage>
        <taxon>Bacteria</taxon>
        <taxon>Bacillati</taxon>
        <taxon>Actinomycetota</taxon>
        <taxon>Actinomycetes</taxon>
        <taxon>Propionibacteriales</taxon>
        <taxon>Propionibacteriaceae</taxon>
        <taxon>Raineyella</taxon>
    </lineage>
</organism>
<dbReference type="OrthoDB" id="9787435at2"/>
<proteinExistence type="predicted"/>
<dbReference type="Proteomes" id="UP000199086">
    <property type="component" value="Unassembled WGS sequence"/>
</dbReference>
<dbReference type="RefSeq" id="WP_092613695.1">
    <property type="nucleotide sequence ID" value="NZ_FMYF01000015.1"/>
</dbReference>